<name>A0A1T5MKQ6_9BACT</name>
<dbReference type="Proteomes" id="UP000190961">
    <property type="component" value="Unassembled WGS sequence"/>
</dbReference>
<dbReference type="AlphaFoldDB" id="A0A1T5MKQ6"/>
<accession>A0A1T5MKQ6</accession>
<dbReference type="RefSeq" id="WP_079690187.1">
    <property type="nucleotide sequence ID" value="NZ_FUZU01000005.1"/>
</dbReference>
<protein>
    <submittedName>
        <fullName evidence="1">Uncharacterized protein</fullName>
    </submittedName>
</protein>
<dbReference type="EMBL" id="FUZU01000005">
    <property type="protein sequence ID" value="SKC88797.1"/>
    <property type="molecule type" value="Genomic_DNA"/>
</dbReference>
<evidence type="ECO:0000313" key="2">
    <source>
        <dbReference type="Proteomes" id="UP000190961"/>
    </source>
</evidence>
<dbReference type="OrthoDB" id="836926at2"/>
<proteinExistence type="predicted"/>
<reference evidence="1 2" key="1">
    <citation type="submission" date="2017-02" db="EMBL/GenBank/DDBJ databases">
        <authorList>
            <person name="Peterson S.W."/>
        </authorList>
    </citation>
    <scope>NUCLEOTIDE SEQUENCE [LARGE SCALE GENOMIC DNA]</scope>
    <source>
        <strain evidence="1 2">DSM 25262</strain>
    </source>
</reference>
<sequence>MFRNVTGFLLLLVLLNACSGIKDLPKYQLNDGIYEFKQHPDRYKKVFVYVADDTMSIYLKEKIAEPFIPDRLKDQFFLKRSFDVDVMTIPFKFRPAIGNMPRQLTTDFNGNIFIGYRIDRFRISYKETPIGVKQINKHRGLSIGGFGGLGSTSITPSTTNNQVADEYSGFILNRGLAVMVGVNNLTVGIGIGWDYLTDRDKNAWIYQNKPWYGLTVGLNLN</sequence>
<keyword evidence="2" id="KW-1185">Reference proteome</keyword>
<organism evidence="1 2">
    <name type="scientific">Ohtaekwangia koreensis</name>
    <dbReference type="NCBI Taxonomy" id="688867"/>
    <lineage>
        <taxon>Bacteria</taxon>
        <taxon>Pseudomonadati</taxon>
        <taxon>Bacteroidota</taxon>
        <taxon>Cytophagia</taxon>
        <taxon>Cytophagales</taxon>
        <taxon>Fulvivirgaceae</taxon>
        <taxon>Ohtaekwangia</taxon>
    </lineage>
</organism>
<evidence type="ECO:0000313" key="1">
    <source>
        <dbReference type="EMBL" id="SKC88797.1"/>
    </source>
</evidence>
<gene>
    <name evidence="1" type="ORF">SAMN05660236_5696</name>
</gene>